<feature type="transmembrane region" description="Helical" evidence="1">
    <location>
        <begin position="104"/>
        <end position="121"/>
    </location>
</feature>
<feature type="transmembrane region" description="Helical" evidence="1">
    <location>
        <begin position="284"/>
        <end position="301"/>
    </location>
</feature>
<keyword evidence="1" id="KW-0812">Transmembrane</keyword>
<evidence type="ECO:0000256" key="1">
    <source>
        <dbReference type="SAM" id="Phobius"/>
    </source>
</evidence>
<sequence length="735" mass="84328">MRKEILKVAGIYLLIGIFFLGKAFLKEYISGDFSAFWIPNYRFVLESIKSGILPFWQPYSFLGVPGIFHPGYAFFYPVLWLIFLLNLILNPSIQINFLGKSLELYQYLHLLIGAIGIYYLVRKRVNLSQIASFSAGFIYTFSLFSISSIGDAQSLQGRMYLPWIIFFLLNFIQNTSFKNFLLLVLINFILLSLGYPHYVIYFFYAQLGLALFYGIKPFLKTGFALLNSVLLSGFFLLPQLSIFIQASRFSDAASNPNFHTQFAPIGTFIINMLIPQGIYSGSVLFWGTIPFIFLIIGLFSLKNSKLNNWLVAIFLLSMILSLGGYLNVPQILGGFPFFIDKLRTHGQILVLSFFAGTIFISYGVEKAINGLKGNKTYLSLWLFYFLLIISMLLLPFISKNYLVEQKELLINLGRMLILFGSGLVICQLASLQKNKTLIIIALLITLFEFYFYYSRIEYLKIGIDYQKYFARNSLIPEIPNKDNLFRYIFSENQFAYNTAYLKVFQYLGYDPTPYGGVYNLARFGDPKGLEIANVKYAVSAQYLANSENPKLIKTINPADYPDETFVSSMLGYSGWTPKSKNIHYIYQYQNYLPRFFIPKKVKKCSNEDCWKEENPPDLVFVKDVDINLKNPVAKVVSIKIDSYSPNEIKLTANTPLDTFIASSETFDKGWRLKINNKKSDIYNVMNGFRGFILPEGRSNVKLYFIPHNLILGIALTVIGLITMYLIFRNKKMLKL</sequence>
<feature type="transmembrane region" description="Helical" evidence="1">
    <location>
        <begin position="409"/>
        <end position="429"/>
    </location>
</feature>
<feature type="transmembrane region" description="Helical" evidence="1">
    <location>
        <begin position="130"/>
        <end position="149"/>
    </location>
</feature>
<protein>
    <recommendedName>
        <fullName evidence="4">Membrane protein 6-pyruvoyl-tetrahydropterin synthase-related domain-containing protein</fullName>
    </recommendedName>
</protein>
<proteinExistence type="predicted"/>
<dbReference type="EMBL" id="MGAI01000030">
    <property type="protein sequence ID" value="OGK44344.1"/>
    <property type="molecule type" value="Genomic_DNA"/>
</dbReference>
<feature type="transmembrane region" description="Helical" evidence="1">
    <location>
        <begin position="308"/>
        <end position="326"/>
    </location>
</feature>
<feature type="transmembrane region" description="Helical" evidence="1">
    <location>
        <begin position="258"/>
        <end position="278"/>
    </location>
</feature>
<dbReference type="Proteomes" id="UP000178040">
    <property type="component" value="Unassembled WGS sequence"/>
</dbReference>
<feature type="transmembrane region" description="Helical" evidence="1">
    <location>
        <begin position="709"/>
        <end position="727"/>
    </location>
</feature>
<keyword evidence="1" id="KW-0472">Membrane</keyword>
<feature type="transmembrane region" description="Helical" evidence="1">
    <location>
        <begin position="224"/>
        <end position="246"/>
    </location>
</feature>
<evidence type="ECO:0000313" key="2">
    <source>
        <dbReference type="EMBL" id="OGK44344.1"/>
    </source>
</evidence>
<organism evidence="2 3">
    <name type="scientific">Candidatus Roizmanbacteria bacterium RIFCSPLOWO2_01_FULL_37_16</name>
    <dbReference type="NCBI Taxonomy" id="1802058"/>
    <lineage>
        <taxon>Bacteria</taxon>
        <taxon>Candidatus Roizmaniibacteriota</taxon>
    </lineage>
</organism>
<feature type="transmembrane region" description="Helical" evidence="1">
    <location>
        <begin position="436"/>
        <end position="453"/>
    </location>
</feature>
<reference evidence="2 3" key="1">
    <citation type="journal article" date="2016" name="Nat. Commun.">
        <title>Thousands of microbial genomes shed light on interconnected biogeochemical processes in an aquifer system.</title>
        <authorList>
            <person name="Anantharaman K."/>
            <person name="Brown C.T."/>
            <person name="Hug L.A."/>
            <person name="Sharon I."/>
            <person name="Castelle C.J."/>
            <person name="Probst A.J."/>
            <person name="Thomas B.C."/>
            <person name="Singh A."/>
            <person name="Wilkins M.J."/>
            <person name="Karaoz U."/>
            <person name="Brodie E.L."/>
            <person name="Williams K.H."/>
            <person name="Hubbard S.S."/>
            <person name="Banfield J.F."/>
        </authorList>
    </citation>
    <scope>NUCLEOTIDE SEQUENCE [LARGE SCALE GENOMIC DNA]</scope>
</reference>
<dbReference type="Pfam" id="PF09586">
    <property type="entry name" value="YfhO"/>
    <property type="match status" value="1"/>
</dbReference>
<accession>A0A1F7ILS4</accession>
<name>A0A1F7ILS4_9BACT</name>
<evidence type="ECO:0008006" key="4">
    <source>
        <dbReference type="Google" id="ProtNLM"/>
    </source>
</evidence>
<dbReference type="InterPro" id="IPR018580">
    <property type="entry name" value="Uncharacterised_YfhO"/>
</dbReference>
<feature type="transmembrane region" description="Helical" evidence="1">
    <location>
        <begin position="6"/>
        <end position="25"/>
    </location>
</feature>
<feature type="transmembrane region" description="Helical" evidence="1">
    <location>
        <begin position="180"/>
        <end position="204"/>
    </location>
</feature>
<dbReference type="AlphaFoldDB" id="A0A1F7ILS4"/>
<comment type="caution">
    <text evidence="2">The sequence shown here is derived from an EMBL/GenBank/DDBJ whole genome shotgun (WGS) entry which is preliminary data.</text>
</comment>
<evidence type="ECO:0000313" key="3">
    <source>
        <dbReference type="Proteomes" id="UP000178040"/>
    </source>
</evidence>
<gene>
    <name evidence="2" type="ORF">A3B40_01830</name>
</gene>
<keyword evidence="1" id="KW-1133">Transmembrane helix</keyword>
<dbReference type="PANTHER" id="PTHR38454">
    <property type="entry name" value="INTEGRAL MEMBRANE PROTEIN-RELATED"/>
    <property type="match status" value="1"/>
</dbReference>
<dbReference type="PANTHER" id="PTHR38454:SF1">
    <property type="entry name" value="INTEGRAL MEMBRANE PROTEIN"/>
    <property type="match status" value="1"/>
</dbReference>
<feature type="transmembrane region" description="Helical" evidence="1">
    <location>
        <begin position="71"/>
        <end position="89"/>
    </location>
</feature>
<feature type="transmembrane region" description="Helical" evidence="1">
    <location>
        <begin position="376"/>
        <end position="397"/>
    </location>
</feature>
<feature type="transmembrane region" description="Helical" evidence="1">
    <location>
        <begin position="346"/>
        <end position="364"/>
    </location>
</feature>